<feature type="region of interest" description="Disordered" evidence="1">
    <location>
        <begin position="61"/>
        <end position="83"/>
    </location>
</feature>
<keyword evidence="3" id="KW-1185">Reference proteome</keyword>
<evidence type="ECO:0000313" key="3">
    <source>
        <dbReference type="Proteomes" id="UP000191672"/>
    </source>
</evidence>
<evidence type="ECO:0000313" key="2">
    <source>
        <dbReference type="EMBL" id="OQD82773.1"/>
    </source>
</evidence>
<sequence length="237" mass="25136">MSLSKSESDVILNRANVALSRSQRLVASWLPQQSSDELANTKTDEELQREEDEIFTAVPETLGVGAPLPQKAADGSWNRTELDSNDKLRKQLLGKNYDRVMKAKAAQKAAVPGSTTTAGSVAGNNTGAATGAADEDDEDDDEDGRSAMIGKKKNMRGPGAGAGPVRKKKKGGTVVEDVFASPAADAGAEDTTRTAEEESVPLEPASAPAPARSKGRKKATSYLDELLAERAKKRKKR</sequence>
<evidence type="ECO:0000256" key="1">
    <source>
        <dbReference type="SAM" id="MobiDB-lite"/>
    </source>
</evidence>
<dbReference type="InterPro" id="IPR021641">
    <property type="entry name" value="DUF3245"/>
</dbReference>
<feature type="compositionally biased region" description="Acidic residues" evidence="1">
    <location>
        <begin position="133"/>
        <end position="143"/>
    </location>
</feature>
<name>A0A1V6Q0L4_9EURO</name>
<proteinExistence type="predicted"/>
<dbReference type="EMBL" id="MDYN01000020">
    <property type="protein sequence ID" value="OQD82773.1"/>
    <property type="molecule type" value="Genomic_DNA"/>
</dbReference>
<feature type="compositionally biased region" description="Low complexity" evidence="1">
    <location>
        <begin position="106"/>
        <end position="132"/>
    </location>
</feature>
<protein>
    <submittedName>
        <fullName evidence="2">Uncharacterized protein</fullName>
    </submittedName>
</protein>
<dbReference type="Proteomes" id="UP000191672">
    <property type="component" value="Unassembled WGS sequence"/>
</dbReference>
<dbReference type="Pfam" id="PF11595">
    <property type="entry name" value="DUF3245"/>
    <property type="match status" value="1"/>
</dbReference>
<comment type="caution">
    <text evidence="2">The sequence shown here is derived from an EMBL/GenBank/DDBJ whole genome shotgun (WGS) entry which is preliminary data.</text>
</comment>
<dbReference type="AlphaFoldDB" id="A0A1V6Q0L4"/>
<feature type="region of interest" description="Disordered" evidence="1">
    <location>
        <begin position="106"/>
        <end position="237"/>
    </location>
</feature>
<accession>A0A1V6Q0L4</accession>
<reference evidence="3" key="1">
    <citation type="journal article" date="2017" name="Nat. Microbiol.">
        <title>Global analysis of biosynthetic gene clusters reveals vast potential of secondary metabolite production in Penicillium species.</title>
        <authorList>
            <person name="Nielsen J.C."/>
            <person name="Grijseels S."/>
            <person name="Prigent S."/>
            <person name="Ji B."/>
            <person name="Dainat J."/>
            <person name="Nielsen K.F."/>
            <person name="Frisvad J.C."/>
            <person name="Workman M."/>
            <person name="Nielsen J."/>
        </authorList>
    </citation>
    <scope>NUCLEOTIDE SEQUENCE [LARGE SCALE GENOMIC DNA]</scope>
    <source>
        <strain evidence="3">IBT 31811</strain>
    </source>
</reference>
<gene>
    <name evidence="2" type="ORF">PENANT_c020G06882</name>
</gene>
<organism evidence="2 3">
    <name type="scientific">Penicillium antarcticum</name>
    <dbReference type="NCBI Taxonomy" id="416450"/>
    <lineage>
        <taxon>Eukaryota</taxon>
        <taxon>Fungi</taxon>
        <taxon>Dikarya</taxon>
        <taxon>Ascomycota</taxon>
        <taxon>Pezizomycotina</taxon>
        <taxon>Eurotiomycetes</taxon>
        <taxon>Eurotiomycetidae</taxon>
        <taxon>Eurotiales</taxon>
        <taxon>Aspergillaceae</taxon>
        <taxon>Penicillium</taxon>
    </lineage>
</organism>